<dbReference type="Pfam" id="PF13117">
    <property type="entry name" value="Cag12"/>
    <property type="match status" value="1"/>
</dbReference>
<protein>
    <recommendedName>
        <fullName evidence="4">Lipoprotein</fullName>
    </recommendedName>
</protein>
<evidence type="ECO:0008006" key="4">
    <source>
        <dbReference type="Google" id="ProtNLM"/>
    </source>
</evidence>
<comment type="caution">
    <text evidence="2">The sequence shown here is derived from an EMBL/GenBank/DDBJ whole genome shotgun (WGS) entry which is preliminary data.</text>
</comment>
<sequence>MKKNLLMNVLASVCFLSACSSSPPEPPQIDEGAPTVYLNNQVYRQTSTETVAKNAGDHNDQPWIYQYINLNRDDYINETEKVRFFYFAHHADSIEIYGQPARTEAYKYWLQANGVSANISTHRKELLKNNVNITFRRGVKNDEKAL</sequence>
<feature type="chain" id="PRO_5030100070" description="Lipoprotein" evidence="1">
    <location>
        <begin position="19"/>
        <end position="146"/>
    </location>
</feature>
<dbReference type="RefSeq" id="WP_136125781.1">
    <property type="nucleotide sequence ID" value="NZ_QXNG01000128.1"/>
</dbReference>
<organism evidence="2 3">
    <name type="scientific">Rodentibacter pneumotropicus</name>
    <dbReference type="NCBI Taxonomy" id="758"/>
    <lineage>
        <taxon>Bacteria</taxon>
        <taxon>Pseudomonadati</taxon>
        <taxon>Pseudomonadota</taxon>
        <taxon>Gammaproteobacteria</taxon>
        <taxon>Pasteurellales</taxon>
        <taxon>Pasteurellaceae</taxon>
        <taxon>Rodentibacter</taxon>
    </lineage>
</organism>
<evidence type="ECO:0000256" key="1">
    <source>
        <dbReference type="SAM" id="SignalP"/>
    </source>
</evidence>
<evidence type="ECO:0000313" key="2">
    <source>
        <dbReference type="EMBL" id="THA11809.1"/>
    </source>
</evidence>
<reference evidence="2 3" key="1">
    <citation type="journal article" date="2019" name="Vet. Microbiol.">
        <title>Development of multi locus sequence typing (MLST) of Rodentibacter pneumotropicus.</title>
        <authorList>
            <person name="Adhikary S."/>
            <person name="Bisgaard M."/>
            <person name="Boot R."/>
            <person name="Benga L."/>
            <person name="Nicklas W."/>
            <person name="Christensen H."/>
        </authorList>
    </citation>
    <scope>NUCLEOTIDE SEQUENCE [LARGE SCALE GENOMIC DNA]</scope>
    <source>
        <strain evidence="2 3">1596_07</strain>
    </source>
</reference>
<dbReference type="EMBL" id="QXNG01000128">
    <property type="protein sequence ID" value="THA11809.1"/>
    <property type="molecule type" value="Genomic_DNA"/>
</dbReference>
<accession>A0A4S2Q5K1</accession>
<dbReference type="PROSITE" id="PS51257">
    <property type="entry name" value="PROKAR_LIPOPROTEIN"/>
    <property type="match status" value="1"/>
</dbReference>
<name>A0A4S2Q5K1_9PAST</name>
<gene>
    <name evidence="2" type="ORF">D3M76_10860</name>
</gene>
<evidence type="ECO:0000313" key="3">
    <source>
        <dbReference type="Proteomes" id="UP000310576"/>
    </source>
</evidence>
<dbReference type="InterPro" id="IPR025264">
    <property type="entry name" value="Cag12"/>
</dbReference>
<keyword evidence="1" id="KW-0732">Signal</keyword>
<proteinExistence type="predicted"/>
<dbReference type="AlphaFoldDB" id="A0A4S2Q5K1"/>
<feature type="signal peptide" evidence="1">
    <location>
        <begin position="1"/>
        <end position="18"/>
    </location>
</feature>
<dbReference type="Proteomes" id="UP000310576">
    <property type="component" value="Unassembled WGS sequence"/>
</dbReference>